<reference evidence="8 9" key="1">
    <citation type="submission" date="2018-03" db="EMBL/GenBank/DDBJ databases">
        <title>Alkalicoccus saliphilus sp. nov., isolated from a mineral pool.</title>
        <authorList>
            <person name="Zhao B."/>
        </authorList>
    </citation>
    <scope>NUCLEOTIDE SEQUENCE [LARGE SCALE GENOMIC DNA]</scope>
    <source>
        <strain evidence="8 9">6AG</strain>
    </source>
</reference>
<dbReference type="Gene3D" id="2.40.100.10">
    <property type="entry name" value="Cyclophilin-like"/>
    <property type="match status" value="1"/>
</dbReference>
<evidence type="ECO:0000259" key="7">
    <source>
        <dbReference type="PROSITE" id="PS50072"/>
    </source>
</evidence>
<dbReference type="EMBL" id="PZJJ01000006">
    <property type="protein sequence ID" value="PTL39579.1"/>
    <property type="molecule type" value="Genomic_DNA"/>
</dbReference>
<dbReference type="GO" id="GO:0006457">
    <property type="term" value="P:protein folding"/>
    <property type="evidence" value="ECO:0007669"/>
    <property type="project" value="InterPro"/>
</dbReference>
<proteinExistence type="inferred from homology"/>
<dbReference type="PANTHER" id="PTHR45625">
    <property type="entry name" value="PEPTIDYL-PROLYL CIS-TRANS ISOMERASE-RELATED"/>
    <property type="match status" value="1"/>
</dbReference>
<evidence type="ECO:0000256" key="6">
    <source>
        <dbReference type="SAM" id="MobiDB-lite"/>
    </source>
</evidence>
<dbReference type="PANTHER" id="PTHR45625:SF4">
    <property type="entry name" value="PEPTIDYLPROLYL ISOMERASE DOMAIN AND WD REPEAT-CONTAINING PROTEIN 1"/>
    <property type="match status" value="1"/>
</dbReference>
<feature type="compositionally biased region" description="Acidic residues" evidence="6">
    <location>
        <begin position="13"/>
        <end position="52"/>
    </location>
</feature>
<dbReference type="PROSITE" id="PS50072">
    <property type="entry name" value="CSA_PPIASE_2"/>
    <property type="match status" value="1"/>
</dbReference>
<dbReference type="GO" id="GO:0003755">
    <property type="term" value="F:peptidyl-prolyl cis-trans isomerase activity"/>
    <property type="evidence" value="ECO:0007669"/>
    <property type="project" value="UniProtKB-UniRule"/>
</dbReference>
<evidence type="ECO:0000256" key="4">
    <source>
        <dbReference type="ARBA" id="ARBA00023235"/>
    </source>
</evidence>
<dbReference type="InterPro" id="IPR020892">
    <property type="entry name" value="Cyclophilin-type_PPIase_CS"/>
</dbReference>
<dbReference type="PROSITE" id="PS00170">
    <property type="entry name" value="CSA_PPIASE_1"/>
    <property type="match status" value="1"/>
</dbReference>
<dbReference type="CDD" id="cd00317">
    <property type="entry name" value="cyclophilin"/>
    <property type="match status" value="1"/>
</dbReference>
<feature type="region of interest" description="Disordered" evidence="6">
    <location>
        <begin position="1"/>
        <end position="52"/>
    </location>
</feature>
<comment type="caution">
    <text evidence="8">The sequence shown here is derived from an EMBL/GenBank/DDBJ whole genome shotgun (WGS) entry which is preliminary data.</text>
</comment>
<accession>A0A2T4U851</accession>
<evidence type="ECO:0000256" key="2">
    <source>
        <dbReference type="ARBA" id="ARBA00002388"/>
    </source>
</evidence>
<comment type="similarity">
    <text evidence="5">Belongs to the cyclophilin-type PPIase family.</text>
</comment>
<dbReference type="PRINTS" id="PR00153">
    <property type="entry name" value="CSAPPISMRASE"/>
</dbReference>
<keyword evidence="3 5" id="KW-0697">Rotamase</keyword>
<protein>
    <recommendedName>
        <fullName evidence="5">Peptidyl-prolyl cis-trans isomerase</fullName>
        <shortName evidence="5">PPIase</shortName>
        <ecNumber evidence="5">5.2.1.8</ecNumber>
    </recommendedName>
</protein>
<dbReference type="InterPro" id="IPR029000">
    <property type="entry name" value="Cyclophilin-like_dom_sf"/>
</dbReference>
<gene>
    <name evidence="8" type="ORF">C6Y45_05505</name>
</gene>
<comment type="function">
    <text evidence="2 5">PPIases accelerate the folding of proteins. It catalyzes the cis-trans isomerization of proline imidic peptide bonds in oligopeptides.</text>
</comment>
<evidence type="ECO:0000313" key="9">
    <source>
        <dbReference type="Proteomes" id="UP000240509"/>
    </source>
</evidence>
<keyword evidence="9" id="KW-1185">Reference proteome</keyword>
<organism evidence="8 9">
    <name type="scientific">Alkalicoccus saliphilus</name>
    <dbReference type="NCBI Taxonomy" id="200989"/>
    <lineage>
        <taxon>Bacteria</taxon>
        <taxon>Bacillati</taxon>
        <taxon>Bacillota</taxon>
        <taxon>Bacilli</taxon>
        <taxon>Bacillales</taxon>
        <taxon>Bacillaceae</taxon>
        <taxon>Alkalicoccus</taxon>
    </lineage>
</organism>
<evidence type="ECO:0000313" key="8">
    <source>
        <dbReference type="EMBL" id="PTL39579.1"/>
    </source>
</evidence>
<feature type="domain" description="PPIase cyclophilin-type" evidence="7">
    <location>
        <begin position="64"/>
        <end position="244"/>
    </location>
</feature>
<dbReference type="OrthoDB" id="9807797at2"/>
<dbReference type="InterPro" id="IPR044666">
    <property type="entry name" value="Cyclophilin_A-like"/>
</dbReference>
<evidence type="ECO:0000256" key="5">
    <source>
        <dbReference type="RuleBase" id="RU363019"/>
    </source>
</evidence>
<comment type="catalytic activity">
    <reaction evidence="1 5">
        <text>[protein]-peptidylproline (omega=180) = [protein]-peptidylproline (omega=0)</text>
        <dbReference type="Rhea" id="RHEA:16237"/>
        <dbReference type="Rhea" id="RHEA-COMP:10747"/>
        <dbReference type="Rhea" id="RHEA-COMP:10748"/>
        <dbReference type="ChEBI" id="CHEBI:83833"/>
        <dbReference type="ChEBI" id="CHEBI:83834"/>
        <dbReference type="EC" id="5.2.1.8"/>
    </reaction>
</comment>
<dbReference type="EC" id="5.2.1.8" evidence="5"/>
<evidence type="ECO:0000256" key="1">
    <source>
        <dbReference type="ARBA" id="ARBA00000971"/>
    </source>
</evidence>
<dbReference type="AlphaFoldDB" id="A0A2T4U851"/>
<name>A0A2T4U851_9BACI</name>
<sequence>MLLFSACGNNNEEAADEIDENLQNDPAGEEEVDQENIDEPEEQDDELEDLEDLTYPQFEEDESNYPQAVLHTSMGEIELILFPEEAPLAVENFITLAEEGYYDEVIFHRVIENFMVQGGDPSGTGMGGDSAFGEPFEDEFDPSLGHFRGALSMANSGPDTNSSQFFIVQADESQVSEEMFQDSGFPEQRVEYYVEEGGTPHLDFQHTVFGHVTEGMDVVDEIAAVETESADKPSEDVVIESVEIVDEE</sequence>
<keyword evidence="4 5" id="KW-0413">Isomerase</keyword>
<dbReference type="SUPFAM" id="SSF50891">
    <property type="entry name" value="Cyclophilin-like"/>
    <property type="match status" value="1"/>
</dbReference>
<dbReference type="Proteomes" id="UP000240509">
    <property type="component" value="Unassembled WGS sequence"/>
</dbReference>
<dbReference type="InterPro" id="IPR002130">
    <property type="entry name" value="Cyclophilin-type_PPIase_dom"/>
</dbReference>
<evidence type="ECO:0000256" key="3">
    <source>
        <dbReference type="ARBA" id="ARBA00023110"/>
    </source>
</evidence>
<dbReference type="Pfam" id="PF00160">
    <property type="entry name" value="Pro_isomerase"/>
    <property type="match status" value="1"/>
</dbReference>